<feature type="compositionally biased region" description="Polar residues" evidence="3">
    <location>
        <begin position="109"/>
        <end position="122"/>
    </location>
</feature>
<accession>A0A6M3JQE2</accession>
<dbReference type="AlphaFoldDB" id="A0A6M3JQE2"/>
<evidence type="ECO:0000313" key="4">
    <source>
        <dbReference type="EMBL" id="QJA72156.1"/>
    </source>
</evidence>
<proteinExistence type="predicted"/>
<sequence length="356" mass="39406">MGYLAKDQTIMDPFGGIGGGGIMAASMGLKWIGVELEEKFVDLAKQNFTLHSHAWDVMGYPQPTIIQGDSRRLSSVLQGADLIATSPPFVDCLTSKDEKFNSLARPGRTDQNSDYGQSPGQIGNMKSGSIDAVITSPPFSEFGCQPMGKCPSRPVRSKRKAMGIDDKTEYGWTKGQIGNLRAGDVEALIEADLICTSPPFEGNPQAYEKLDGKNLAVRKNPRHPGEKLYFTEYIQPNSPGQLGQTSGESYWQAVADVYRECFKILKPQGIIIIVVKSYIKAGRRVPLPMQMLKLLIHLGFVPLERIKAMLVEETVTQGLFGDIVKKKERKSFFRRLAEKRGSPEINFEEVLVCKKT</sequence>
<evidence type="ECO:0000256" key="1">
    <source>
        <dbReference type="ARBA" id="ARBA00022603"/>
    </source>
</evidence>
<keyword evidence="2 4" id="KW-0808">Transferase</keyword>
<gene>
    <name evidence="4" type="ORF">MM415A02873_0003</name>
</gene>
<dbReference type="EMBL" id="MT141929">
    <property type="protein sequence ID" value="QJA72156.1"/>
    <property type="molecule type" value="Genomic_DNA"/>
</dbReference>
<keyword evidence="1 4" id="KW-0489">Methyltransferase</keyword>
<dbReference type="GO" id="GO:0032259">
    <property type="term" value="P:methylation"/>
    <property type="evidence" value="ECO:0007669"/>
    <property type="project" value="UniProtKB-KW"/>
</dbReference>
<feature type="region of interest" description="Disordered" evidence="3">
    <location>
        <begin position="102"/>
        <end position="122"/>
    </location>
</feature>
<protein>
    <submittedName>
        <fullName evidence="4">Putative methyltransferase</fullName>
    </submittedName>
</protein>
<dbReference type="GO" id="GO:0008170">
    <property type="term" value="F:N-methyltransferase activity"/>
    <property type="evidence" value="ECO:0007669"/>
    <property type="project" value="InterPro"/>
</dbReference>
<name>A0A6M3JQE2_9ZZZZ</name>
<dbReference type="GO" id="GO:0003677">
    <property type="term" value="F:DNA binding"/>
    <property type="evidence" value="ECO:0007669"/>
    <property type="project" value="InterPro"/>
</dbReference>
<reference evidence="4" key="1">
    <citation type="submission" date="2020-03" db="EMBL/GenBank/DDBJ databases">
        <title>The deep terrestrial virosphere.</title>
        <authorList>
            <person name="Holmfeldt K."/>
            <person name="Nilsson E."/>
            <person name="Simone D."/>
            <person name="Lopez-Fernandez M."/>
            <person name="Wu X."/>
            <person name="de Brujin I."/>
            <person name="Lundin D."/>
            <person name="Andersson A."/>
            <person name="Bertilsson S."/>
            <person name="Dopson M."/>
        </authorList>
    </citation>
    <scope>NUCLEOTIDE SEQUENCE</scope>
    <source>
        <strain evidence="4">MM415A02873</strain>
    </source>
</reference>
<dbReference type="Gene3D" id="3.40.50.150">
    <property type="entry name" value="Vaccinia Virus protein VP39"/>
    <property type="match status" value="2"/>
</dbReference>
<evidence type="ECO:0000256" key="2">
    <source>
        <dbReference type="ARBA" id="ARBA00022679"/>
    </source>
</evidence>
<organism evidence="4">
    <name type="scientific">viral metagenome</name>
    <dbReference type="NCBI Taxonomy" id="1070528"/>
    <lineage>
        <taxon>unclassified sequences</taxon>
        <taxon>metagenomes</taxon>
        <taxon>organismal metagenomes</taxon>
    </lineage>
</organism>
<dbReference type="InterPro" id="IPR001091">
    <property type="entry name" value="RM_Methyltransferase"/>
</dbReference>
<evidence type="ECO:0000256" key="3">
    <source>
        <dbReference type="SAM" id="MobiDB-lite"/>
    </source>
</evidence>
<dbReference type="PRINTS" id="PR00508">
    <property type="entry name" value="S21N4MTFRASE"/>
</dbReference>
<dbReference type="InterPro" id="IPR029063">
    <property type="entry name" value="SAM-dependent_MTases_sf"/>
</dbReference>
<dbReference type="SUPFAM" id="SSF53335">
    <property type="entry name" value="S-adenosyl-L-methionine-dependent methyltransferases"/>
    <property type="match status" value="1"/>
</dbReference>